<dbReference type="EMBL" id="JAUJYN010000009">
    <property type="protein sequence ID" value="KAK1263655.1"/>
    <property type="molecule type" value="Genomic_DNA"/>
</dbReference>
<feature type="chain" id="PRO_5043653483" evidence="1">
    <location>
        <begin position="27"/>
        <end position="55"/>
    </location>
</feature>
<keyword evidence="1" id="KW-0732">Signal</keyword>
<proteinExistence type="predicted"/>
<evidence type="ECO:0000256" key="1">
    <source>
        <dbReference type="SAM" id="SignalP"/>
    </source>
</evidence>
<keyword evidence="3" id="KW-1185">Reference proteome</keyword>
<protein>
    <submittedName>
        <fullName evidence="2">Uncharacterized protein</fullName>
    </submittedName>
</protein>
<gene>
    <name evidence="2" type="ORF">QJS04_geneDACA009568</name>
</gene>
<reference evidence="2" key="1">
    <citation type="journal article" date="2023" name="Nat. Commun.">
        <title>Diploid and tetraploid genomes of Acorus and the evolution of monocots.</title>
        <authorList>
            <person name="Ma L."/>
            <person name="Liu K.W."/>
            <person name="Li Z."/>
            <person name="Hsiao Y.Y."/>
            <person name="Qi Y."/>
            <person name="Fu T."/>
            <person name="Tang G.D."/>
            <person name="Zhang D."/>
            <person name="Sun W.H."/>
            <person name="Liu D.K."/>
            <person name="Li Y."/>
            <person name="Chen G.Z."/>
            <person name="Liu X.D."/>
            <person name="Liao X.Y."/>
            <person name="Jiang Y.T."/>
            <person name="Yu X."/>
            <person name="Hao Y."/>
            <person name="Huang J."/>
            <person name="Zhao X.W."/>
            <person name="Ke S."/>
            <person name="Chen Y.Y."/>
            <person name="Wu W.L."/>
            <person name="Hsu J.L."/>
            <person name="Lin Y.F."/>
            <person name="Huang M.D."/>
            <person name="Li C.Y."/>
            <person name="Huang L."/>
            <person name="Wang Z.W."/>
            <person name="Zhao X."/>
            <person name="Zhong W.Y."/>
            <person name="Peng D.H."/>
            <person name="Ahmad S."/>
            <person name="Lan S."/>
            <person name="Zhang J.S."/>
            <person name="Tsai W.C."/>
            <person name="Van de Peer Y."/>
            <person name="Liu Z.J."/>
        </authorList>
    </citation>
    <scope>NUCLEOTIDE SEQUENCE</scope>
    <source>
        <strain evidence="2">SCP</strain>
    </source>
</reference>
<dbReference type="AlphaFoldDB" id="A0AAV9AH59"/>
<comment type="caution">
    <text evidence="2">The sequence shown here is derived from an EMBL/GenBank/DDBJ whole genome shotgun (WGS) entry which is preliminary data.</text>
</comment>
<sequence length="55" mass="6497">MLIDKQRALEYLLFALLVLLWPNTKCCPSRHHLVKYTHLPHNFLLDTTNNDPLKP</sequence>
<organism evidence="2 3">
    <name type="scientific">Acorus gramineus</name>
    <name type="common">Dwarf sweet flag</name>
    <dbReference type="NCBI Taxonomy" id="55184"/>
    <lineage>
        <taxon>Eukaryota</taxon>
        <taxon>Viridiplantae</taxon>
        <taxon>Streptophyta</taxon>
        <taxon>Embryophyta</taxon>
        <taxon>Tracheophyta</taxon>
        <taxon>Spermatophyta</taxon>
        <taxon>Magnoliopsida</taxon>
        <taxon>Liliopsida</taxon>
        <taxon>Acoraceae</taxon>
        <taxon>Acorus</taxon>
    </lineage>
</organism>
<accession>A0AAV9AH59</accession>
<feature type="signal peptide" evidence="1">
    <location>
        <begin position="1"/>
        <end position="26"/>
    </location>
</feature>
<dbReference type="Proteomes" id="UP001179952">
    <property type="component" value="Unassembled WGS sequence"/>
</dbReference>
<evidence type="ECO:0000313" key="2">
    <source>
        <dbReference type="EMBL" id="KAK1263655.1"/>
    </source>
</evidence>
<name>A0AAV9AH59_ACOGR</name>
<reference evidence="2" key="2">
    <citation type="submission" date="2023-06" db="EMBL/GenBank/DDBJ databases">
        <authorList>
            <person name="Ma L."/>
            <person name="Liu K.-W."/>
            <person name="Li Z."/>
            <person name="Hsiao Y.-Y."/>
            <person name="Qi Y."/>
            <person name="Fu T."/>
            <person name="Tang G."/>
            <person name="Zhang D."/>
            <person name="Sun W.-H."/>
            <person name="Liu D.-K."/>
            <person name="Li Y."/>
            <person name="Chen G.-Z."/>
            <person name="Liu X.-D."/>
            <person name="Liao X.-Y."/>
            <person name="Jiang Y.-T."/>
            <person name="Yu X."/>
            <person name="Hao Y."/>
            <person name="Huang J."/>
            <person name="Zhao X.-W."/>
            <person name="Ke S."/>
            <person name="Chen Y.-Y."/>
            <person name="Wu W.-L."/>
            <person name="Hsu J.-L."/>
            <person name="Lin Y.-F."/>
            <person name="Huang M.-D."/>
            <person name="Li C.-Y."/>
            <person name="Huang L."/>
            <person name="Wang Z.-W."/>
            <person name="Zhao X."/>
            <person name="Zhong W.-Y."/>
            <person name="Peng D.-H."/>
            <person name="Ahmad S."/>
            <person name="Lan S."/>
            <person name="Zhang J.-S."/>
            <person name="Tsai W.-C."/>
            <person name="Van De Peer Y."/>
            <person name="Liu Z.-J."/>
        </authorList>
    </citation>
    <scope>NUCLEOTIDE SEQUENCE</scope>
    <source>
        <strain evidence="2">SCP</strain>
        <tissue evidence="2">Leaves</tissue>
    </source>
</reference>
<evidence type="ECO:0000313" key="3">
    <source>
        <dbReference type="Proteomes" id="UP001179952"/>
    </source>
</evidence>